<dbReference type="Gene3D" id="3.40.50.1980">
    <property type="entry name" value="Nitrogenase molybdenum iron protein domain"/>
    <property type="match status" value="2"/>
</dbReference>
<dbReference type="GO" id="GO:0046872">
    <property type="term" value="F:metal ion binding"/>
    <property type="evidence" value="ECO:0007669"/>
    <property type="project" value="UniProtKB-KW"/>
</dbReference>
<reference evidence="5" key="1">
    <citation type="submission" date="2013-08" db="EMBL/GenBank/DDBJ databases">
        <authorList>
            <person name="Mendez C."/>
            <person name="Richter M."/>
            <person name="Ferrer M."/>
            <person name="Sanchez J."/>
        </authorList>
    </citation>
    <scope>NUCLEOTIDE SEQUENCE</scope>
</reference>
<gene>
    <name evidence="5" type="ORF">B1B_15837</name>
</gene>
<dbReference type="Pfam" id="PF01297">
    <property type="entry name" value="ZnuA"/>
    <property type="match status" value="1"/>
</dbReference>
<evidence type="ECO:0000256" key="4">
    <source>
        <dbReference type="ARBA" id="ARBA00022729"/>
    </source>
</evidence>
<dbReference type="PANTHER" id="PTHR42953:SF1">
    <property type="entry name" value="METAL-BINDING PROTEIN HI_0362-RELATED"/>
    <property type="match status" value="1"/>
</dbReference>
<comment type="subcellular location">
    <subcellularLocation>
        <location evidence="1">Cell envelope</location>
    </subcellularLocation>
</comment>
<reference evidence="5" key="2">
    <citation type="journal article" date="2014" name="ISME J.">
        <title>Microbial stratification in low pH oxic and suboxic macroscopic growths along an acid mine drainage.</title>
        <authorList>
            <person name="Mendez-Garcia C."/>
            <person name="Mesa V."/>
            <person name="Sprenger R.R."/>
            <person name="Richter M."/>
            <person name="Diez M.S."/>
            <person name="Solano J."/>
            <person name="Bargiela R."/>
            <person name="Golyshina O.V."/>
            <person name="Manteca A."/>
            <person name="Ramos J.L."/>
            <person name="Gallego J.R."/>
            <person name="Llorente I."/>
            <person name="Martins Dos Santos V.A."/>
            <person name="Jensen O.N."/>
            <person name="Pelaez A.I."/>
            <person name="Sanchez J."/>
            <person name="Ferrer M."/>
        </authorList>
    </citation>
    <scope>NUCLEOTIDE SEQUENCE</scope>
</reference>
<dbReference type="SUPFAM" id="SSF53807">
    <property type="entry name" value="Helical backbone' metal receptor"/>
    <property type="match status" value="1"/>
</dbReference>
<evidence type="ECO:0000313" key="5">
    <source>
        <dbReference type="EMBL" id="EQD38364.1"/>
    </source>
</evidence>
<dbReference type="EMBL" id="AUZY01010533">
    <property type="protein sequence ID" value="EQD38364.1"/>
    <property type="molecule type" value="Genomic_DNA"/>
</dbReference>
<organism evidence="5">
    <name type="scientific">mine drainage metagenome</name>
    <dbReference type="NCBI Taxonomy" id="410659"/>
    <lineage>
        <taxon>unclassified sequences</taxon>
        <taxon>metagenomes</taxon>
        <taxon>ecological metagenomes</taxon>
    </lineage>
</organism>
<keyword evidence="4" id="KW-0732">Signal</keyword>
<dbReference type="AlphaFoldDB" id="T1ABS9"/>
<keyword evidence="3" id="KW-0479">Metal-binding</keyword>
<dbReference type="InterPro" id="IPR050492">
    <property type="entry name" value="Bact_metal-bind_prot9"/>
</dbReference>
<feature type="non-terminal residue" evidence="5">
    <location>
        <position position="1"/>
    </location>
</feature>
<sequence length="184" mass="19796">ATANPHLWYKPSTMPIVAAAIERDLAAMAPTHAGYFAARLASFRSSYAPLTAAIAAFRARFAGDVVATTEPVADYLLAALGLVDATPWRLQADVMNGIDPSPEDVATLQTMIRDHHVAALCYNAQVTSSVTQALAALAQSAHVPIVAVYETMPEPGYDYQSWMRAEIRALSRALRTHASTTVLR</sequence>
<proteinExistence type="predicted"/>
<evidence type="ECO:0000256" key="1">
    <source>
        <dbReference type="ARBA" id="ARBA00004196"/>
    </source>
</evidence>
<evidence type="ECO:0000256" key="3">
    <source>
        <dbReference type="ARBA" id="ARBA00022723"/>
    </source>
</evidence>
<dbReference type="PANTHER" id="PTHR42953">
    <property type="entry name" value="HIGH-AFFINITY ZINC UPTAKE SYSTEM PROTEIN ZNUA-RELATED"/>
    <property type="match status" value="1"/>
</dbReference>
<protein>
    <submittedName>
        <fullName evidence="5">Periplasmic solute binding protein</fullName>
    </submittedName>
</protein>
<dbReference type="GO" id="GO:0030313">
    <property type="term" value="C:cell envelope"/>
    <property type="evidence" value="ECO:0007669"/>
    <property type="project" value="UniProtKB-SubCell"/>
</dbReference>
<name>T1ABS9_9ZZZZ</name>
<evidence type="ECO:0000256" key="2">
    <source>
        <dbReference type="ARBA" id="ARBA00022448"/>
    </source>
</evidence>
<accession>T1ABS9</accession>
<keyword evidence="2" id="KW-0813">Transport</keyword>
<dbReference type="GO" id="GO:0030001">
    <property type="term" value="P:metal ion transport"/>
    <property type="evidence" value="ECO:0007669"/>
    <property type="project" value="InterPro"/>
</dbReference>
<dbReference type="InterPro" id="IPR006127">
    <property type="entry name" value="ZnuA-like"/>
</dbReference>
<comment type="caution">
    <text evidence="5">The sequence shown here is derived from an EMBL/GenBank/DDBJ whole genome shotgun (WGS) entry which is preliminary data.</text>
</comment>